<keyword evidence="1" id="KW-1133">Transmembrane helix</keyword>
<feature type="transmembrane region" description="Helical" evidence="1">
    <location>
        <begin position="12"/>
        <end position="31"/>
    </location>
</feature>
<sequence>MITKIVSQTKVLFSKTVFLPFLLVITFFISAENIAKIKNTVNLELDKKEVLNASEFSQRPQIRMHYTYNKKTKIKEDDIQSLMNQLGVYIGNNYKTTEGVERKNEIARFKFLLDNAGDITEIQLFEEQGNETEAKLLRILQSKPKNISEKKSANGNWDSIEIQMDFMPKNVDDKEDNPIHVINGVFALPGTLASEQVDITPKFIGNRDKLNETISEAYKGRKDLPKGKLSIGFIVEADGSLSNFTLISSIKPEDFDKVVQILKDTKWESGEKDGKAVKTSYVLKVPILDINN</sequence>
<dbReference type="RefSeq" id="WP_184158184.1">
    <property type="nucleotide sequence ID" value="NZ_JACHLD010000001.1"/>
</dbReference>
<dbReference type="SUPFAM" id="SSF74653">
    <property type="entry name" value="TolA/TonB C-terminal domain"/>
    <property type="match status" value="1"/>
</dbReference>
<proteinExistence type="predicted"/>
<dbReference type="AlphaFoldDB" id="A0A7W7ITY5"/>
<gene>
    <name evidence="2" type="ORF">HNP37_000536</name>
</gene>
<keyword evidence="3" id="KW-1185">Reference proteome</keyword>
<evidence type="ECO:0000313" key="2">
    <source>
        <dbReference type="EMBL" id="MBB4800497.1"/>
    </source>
</evidence>
<comment type="caution">
    <text evidence="2">The sequence shown here is derived from an EMBL/GenBank/DDBJ whole genome shotgun (WGS) entry which is preliminary data.</text>
</comment>
<keyword evidence="1" id="KW-0472">Membrane</keyword>
<evidence type="ECO:0000256" key="1">
    <source>
        <dbReference type="SAM" id="Phobius"/>
    </source>
</evidence>
<evidence type="ECO:0000313" key="3">
    <source>
        <dbReference type="Proteomes" id="UP000561681"/>
    </source>
</evidence>
<dbReference type="Proteomes" id="UP000561681">
    <property type="component" value="Unassembled WGS sequence"/>
</dbReference>
<keyword evidence="1" id="KW-0812">Transmembrane</keyword>
<name>A0A7W7ITY5_9FLAO</name>
<reference evidence="2 3" key="1">
    <citation type="submission" date="2020-08" db="EMBL/GenBank/DDBJ databases">
        <title>Functional genomics of gut bacteria from endangered species of beetles.</title>
        <authorList>
            <person name="Carlos-Shanley C."/>
        </authorList>
    </citation>
    <scope>NUCLEOTIDE SEQUENCE [LARGE SCALE GENOMIC DNA]</scope>
    <source>
        <strain evidence="2 3">S00142</strain>
    </source>
</reference>
<organism evidence="2 3">
    <name type="scientific">Flavobacterium nitrogenifigens</name>
    <dbReference type="NCBI Taxonomy" id="1617283"/>
    <lineage>
        <taxon>Bacteria</taxon>
        <taxon>Pseudomonadati</taxon>
        <taxon>Bacteroidota</taxon>
        <taxon>Flavobacteriia</taxon>
        <taxon>Flavobacteriales</taxon>
        <taxon>Flavobacteriaceae</taxon>
        <taxon>Flavobacterium</taxon>
    </lineage>
</organism>
<evidence type="ECO:0008006" key="4">
    <source>
        <dbReference type="Google" id="ProtNLM"/>
    </source>
</evidence>
<dbReference type="Gene3D" id="3.30.1150.10">
    <property type="match status" value="1"/>
</dbReference>
<accession>A0A7W7ITY5</accession>
<protein>
    <recommendedName>
        <fullName evidence="4">TonB protein C-terminal</fullName>
    </recommendedName>
</protein>
<dbReference type="EMBL" id="JACHLD010000001">
    <property type="protein sequence ID" value="MBB4800497.1"/>
    <property type="molecule type" value="Genomic_DNA"/>
</dbReference>